<dbReference type="RefSeq" id="XP_033568593.1">
    <property type="nucleotide sequence ID" value="XM_033722587.1"/>
</dbReference>
<gene>
    <name evidence="1 3" type="ORF">BDZ99DRAFT_483652</name>
</gene>
<reference evidence="1 3" key="1">
    <citation type="journal article" date="2020" name="Stud. Mycol.">
        <title>101 Dothideomycetes genomes: a test case for predicting lifestyles and emergence of pathogens.</title>
        <authorList>
            <person name="Haridas S."/>
            <person name="Albert R."/>
            <person name="Binder M."/>
            <person name="Bloem J."/>
            <person name="Labutti K."/>
            <person name="Salamov A."/>
            <person name="Andreopoulos B."/>
            <person name="Baker S."/>
            <person name="Barry K."/>
            <person name="Bills G."/>
            <person name="Bluhm B."/>
            <person name="Cannon C."/>
            <person name="Castanera R."/>
            <person name="Culley D."/>
            <person name="Daum C."/>
            <person name="Ezra D."/>
            <person name="Gonzalez J."/>
            <person name="Henrissat B."/>
            <person name="Kuo A."/>
            <person name="Liang C."/>
            <person name="Lipzen A."/>
            <person name="Lutzoni F."/>
            <person name="Magnuson J."/>
            <person name="Mondo S."/>
            <person name="Nolan M."/>
            <person name="Ohm R."/>
            <person name="Pangilinan J."/>
            <person name="Park H.-J."/>
            <person name="Ramirez L."/>
            <person name="Alfaro M."/>
            <person name="Sun H."/>
            <person name="Tritt A."/>
            <person name="Yoshinaga Y."/>
            <person name="Zwiers L.-H."/>
            <person name="Turgeon B."/>
            <person name="Goodwin S."/>
            <person name="Spatafora J."/>
            <person name="Crous P."/>
            <person name="Grigoriev I."/>
        </authorList>
    </citation>
    <scope>NUCLEOTIDE SEQUENCE</scope>
    <source>
        <strain evidence="1 3">CBS 304.34</strain>
    </source>
</reference>
<accession>A0A6A6XZ16</accession>
<dbReference type="GeneID" id="54463480"/>
<protein>
    <submittedName>
        <fullName evidence="1 3">Uncharacterized protein</fullName>
    </submittedName>
</protein>
<reference evidence="3" key="2">
    <citation type="submission" date="2020-04" db="EMBL/GenBank/DDBJ databases">
        <authorList>
            <consortium name="NCBI Genome Project"/>
        </authorList>
    </citation>
    <scope>NUCLEOTIDE SEQUENCE</scope>
    <source>
        <strain evidence="3">CBS 304.34</strain>
    </source>
</reference>
<evidence type="ECO:0000313" key="3">
    <source>
        <dbReference type="RefSeq" id="XP_033568593.1"/>
    </source>
</evidence>
<dbReference type="OrthoDB" id="3485856at2759"/>
<reference evidence="3" key="3">
    <citation type="submission" date="2025-04" db="UniProtKB">
        <authorList>
            <consortium name="RefSeq"/>
        </authorList>
    </citation>
    <scope>IDENTIFICATION</scope>
    <source>
        <strain evidence="3">CBS 304.34</strain>
    </source>
</reference>
<dbReference type="AlphaFoldDB" id="A0A6A6XZ16"/>
<evidence type="ECO:0000313" key="2">
    <source>
        <dbReference type="Proteomes" id="UP000504636"/>
    </source>
</evidence>
<organism evidence="1">
    <name type="scientific">Mytilinidion resinicola</name>
    <dbReference type="NCBI Taxonomy" id="574789"/>
    <lineage>
        <taxon>Eukaryota</taxon>
        <taxon>Fungi</taxon>
        <taxon>Dikarya</taxon>
        <taxon>Ascomycota</taxon>
        <taxon>Pezizomycotina</taxon>
        <taxon>Dothideomycetes</taxon>
        <taxon>Pleosporomycetidae</taxon>
        <taxon>Mytilinidiales</taxon>
        <taxon>Mytilinidiaceae</taxon>
        <taxon>Mytilinidion</taxon>
    </lineage>
</organism>
<dbReference type="EMBL" id="MU003729">
    <property type="protein sequence ID" value="KAF2801629.1"/>
    <property type="molecule type" value="Genomic_DNA"/>
</dbReference>
<name>A0A6A6XZ16_9PEZI</name>
<dbReference type="Proteomes" id="UP000504636">
    <property type="component" value="Unplaced"/>
</dbReference>
<sequence>MPTEIHERFIDKVEDDIRSQLKTIQNGSGKKAEFAQKVHPARSTYIRLGASTLSKSKYEPDALFRHKEAQYPGVIVEVAYSQKKWCLGRLAENYILDSDASIRAVVCVHIKYGNKESRKATLLVWRPKLLTTNNGLELQAIEGVADVAFRNKEGKPVDQPGLRLRLSEFAYKGLT</sequence>
<keyword evidence="2" id="KW-1185">Reference proteome</keyword>
<proteinExistence type="predicted"/>
<evidence type="ECO:0000313" key="1">
    <source>
        <dbReference type="EMBL" id="KAF2801629.1"/>
    </source>
</evidence>